<keyword evidence="4 5" id="KW-0472">Membrane</keyword>
<protein>
    <recommendedName>
        <fullName evidence="6">Methylamine utilisation protein MauE domain-containing protein</fullName>
    </recommendedName>
</protein>
<evidence type="ECO:0000259" key="6">
    <source>
        <dbReference type="Pfam" id="PF07291"/>
    </source>
</evidence>
<feature type="domain" description="Methylamine utilisation protein MauE" evidence="6">
    <location>
        <begin position="127"/>
        <end position="209"/>
    </location>
</feature>
<comment type="subcellular location">
    <subcellularLocation>
        <location evidence="1">Membrane</location>
        <topology evidence="1">Multi-pass membrane protein</topology>
    </subcellularLocation>
</comment>
<feature type="transmembrane region" description="Helical" evidence="5">
    <location>
        <begin position="219"/>
        <end position="236"/>
    </location>
</feature>
<feature type="transmembrane region" description="Helical" evidence="5">
    <location>
        <begin position="16"/>
        <end position="37"/>
    </location>
</feature>
<keyword evidence="2 5" id="KW-0812">Transmembrane</keyword>
<feature type="transmembrane region" description="Helical" evidence="5">
    <location>
        <begin position="80"/>
        <end position="96"/>
    </location>
</feature>
<keyword evidence="8" id="KW-1185">Reference proteome</keyword>
<dbReference type="OrthoDB" id="1196478at2"/>
<dbReference type="RefSeq" id="WP_133357116.1">
    <property type="nucleotide sequence ID" value="NZ_SMZJ02000007.1"/>
</dbReference>
<dbReference type="InterPro" id="IPR009908">
    <property type="entry name" value="Methylamine_util_MauE"/>
</dbReference>
<feature type="transmembrane region" description="Helical" evidence="5">
    <location>
        <begin position="195"/>
        <end position="213"/>
    </location>
</feature>
<keyword evidence="3 5" id="KW-1133">Transmembrane helix</keyword>
<evidence type="ECO:0000256" key="5">
    <source>
        <dbReference type="SAM" id="Phobius"/>
    </source>
</evidence>
<feature type="transmembrane region" description="Helical" evidence="5">
    <location>
        <begin position="252"/>
        <end position="271"/>
    </location>
</feature>
<dbReference type="GO" id="GO:0016020">
    <property type="term" value="C:membrane"/>
    <property type="evidence" value="ECO:0007669"/>
    <property type="project" value="UniProtKB-SubCell"/>
</dbReference>
<organism evidence="7 8">
    <name type="scientific">Seonamhaeicola sediminis</name>
    <dbReference type="NCBI Taxonomy" id="2528206"/>
    <lineage>
        <taxon>Bacteria</taxon>
        <taxon>Pseudomonadati</taxon>
        <taxon>Bacteroidota</taxon>
        <taxon>Flavobacteriia</taxon>
        <taxon>Flavobacteriales</taxon>
        <taxon>Flavobacteriaceae</taxon>
    </lineage>
</organism>
<feature type="transmembrane region" description="Helical" evidence="5">
    <location>
        <begin position="128"/>
        <end position="146"/>
    </location>
</feature>
<dbReference type="AlphaFoldDB" id="A0A562YBE7"/>
<proteinExistence type="predicted"/>
<evidence type="ECO:0000256" key="3">
    <source>
        <dbReference type="ARBA" id="ARBA00022989"/>
    </source>
</evidence>
<sequence length="359" mass="42672">MNYKFRELISNHDELFWIRFAAFLAFVIPMGLAPSIWFSNRDFPLISVFSGFWRLNLYLDLLIAFVFVVCFLIFVFKPKWFAGILVGGIYLFWIILDQNRIQPFYFEIVFMVFALTQFRSNSQIAKQCVLIILIGTYFWSGVHKFNDVFFEKWLLGLENRIPYVPSWMKVCFTYTIPFLEASFGVALFFKETRRIGIWLIALMHLIILTTLVMDGVGFLIFPLTFFNVFTLFFLFHNKEDYFFSKNIKTPKILFFSVLVFVLPVLNFVGLYDHLPSFSYFSGKPKYAMVYFDKDTNLDKLPNSIRQFVLVHEGQSYIDFNYWAGSTIEVMVYPENRVYKKIQTYIDSYFDEPKTQLVYY</sequence>
<evidence type="ECO:0000256" key="2">
    <source>
        <dbReference type="ARBA" id="ARBA00022692"/>
    </source>
</evidence>
<feature type="transmembrane region" description="Helical" evidence="5">
    <location>
        <begin position="166"/>
        <end position="188"/>
    </location>
</feature>
<evidence type="ECO:0000313" key="8">
    <source>
        <dbReference type="Proteomes" id="UP000295814"/>
    </source>
</evidence>
<evidence type="ECO:0000313" key="7">
    <source>
        <dbReference type="EMBL" id="TWO31816.1"/>
    </source>
</evidence>
<name>A0A562YBE7_9FLAO</name>
<comment type="caution">
    <text evidence="7">The sequence shown here is derived from an EMBL/GenBank/DDBJ whole genome shotgun (WGS) entry which is preliminary data.</text>
</comment>
<evidence type="ECO:0000256" key="1">
    <source>
        <dbReference type="ARBA" id="ARBA00004141"/>
    </source>
</evidence>
<dbReference type="Proteomes" id="UP000295814">
    <property type="component" value="Unassembled WGS sequence"/>
</dbReference>
<reference evidence="7 8" key="1">
    <citation type="submission" date="2019-07" db="EMBL/GenBank/DDBJ databases">
        <title>Seonamhaeicola sp. W255 draft genome.</title>
        <authorList>
            <person name="Zhang X.-Y."/>
            <person name="Zhang R."/>
            <person name="Zhong Y.-L."/>
            <person name="Du Z.-J."/>
        </authorList>
    </citation>
    <scope>NUCLEOTIDE SEQUENCE [LARGE SCALE GENOMIC DNA]</scope>
    <source>
        <strain evidence="7 8">W255</strain>
    </source>
</reference>
<gene>
    <name evidence="7" type="ORF">E1J38_012115</name>
</gene>
<feature type="transmembrane region" description="Helical" evidence="5">
    <location>
        <begin position="57"/>
        <end position="75"/>
    </location>
</feature>
<evidence type="ECO:0000256" key="4">
    <source>
        <dbReference type="ARBA" id="ARBA00023136"/>
    </source>
</evidence>
<dbReference type="GO" id="GO:0030416">
    <property type="term" value="P:methylamine metabolic process"/>
    <property type="evidence" value="ECO:0007669"/>
    <property type="project" value="InterPro"/>
</dbReference>
<dbReference type="Pfam" id="PF07291">
    <property type="entry name" value="MauE"/>
    <property type="match status" value="1"/>
</dbReference>
<accession>A0A562YBE7</accession>
<dbReference type="EMBL" id="SMZJ02000007">
    <property type="protein sequence ID" value="TWO31816.1"/>
    <property type="molecule type" value="Genomic_DNA"/>
</dbReference>